<comment type="cofactor">
    <cofactor evidence="3">
        <name>Zn(2+)</name>
        <dbReference type="ChEBI" id="CHEBI:29105"/>
    </cofactor>
    <text evidence="3">Binds 2 Zn(2+) ions per subunit.</text>
</comment>
<dbReference type="InterPro" id="IPR010158">
    <property type="entry name" value="Amidase_Cbmase"/>
</dbReference>
<accession>A0A1H1LSV6</accession>
<evidence type="ECO:0000313" key="4">
    <source>
        <dbReference type="EMBL" id="SDR77075.1"/>
    </source>
</evidence>
<dbReference type="PANTHER" id="PTHR32494">
    <property type="entry name" value="ALLANTOATE DEIMINASE-RELATED"/>
    <property type="match status" value="1"/>
</dbReference>
<feature type="binding site" evidence="3">
    <location>
        <position position="161"/>
    </location>
    <ligand>
        <name>Zn(2+)</name>
        <dbReference type="ChEBI" id="CHEBI:29105"/>
        <label>2</label>
    </ligand>
</feature>
<organism evidence="4 5">
    <name type="scientific">Brevibacterium siliguriense</name>
    <dbReference type="NCBI Taxonomy" id="1136497"/>
    <lineage>
        <taxon>Bacteria</taxon>
        <taxon>Bacillati</taxon>
        <taxon>Actinomycetota</taxon>
        <taxon>Actinomycetes</taxon>
        <taxon>Micrococcales</taxon>
        <taxon>Brevibacteriaceae</taxon>
        <taxon>Brevibacterium</taxon>
    </lineage>
</organism>
<keyword evidence="5" id="KW-1185">Reference proteome</keyword>
<dbReference type="CDD" id="cd03884">
    <property type="entry name" value="M20_bAS"/>
    <property type="match status" value="1"/>
</dbReference>
<dbReference type="EMBL" id="LT629766">
    <property type="protein sequence ID" value="SDR77075.1"/>
    <property type="molecule type" value="Genomic_DNA"/>
</dbReference>
<dbReference type="RefSeq" id="WP_092009234.1">
    <property type="nucleotide sequence ID" value="NZ_LT629766.1"/>
</dbReference>
<dbReference type="InterPro" id="IPR036264">
    <property type="entry name" value="Bact_exopeptidase_dim_dom"/>
</dbReference>
<dbReference type="NCBIfam" id="TIGR01879">
    <property type="entry name" value="hydantase"/>
    <property type="match status" value="1"/>
</dbReference>
<reference evidence="5" key="1">
    <citation type="submission" date="2016-10" db="EMBL/GenBank/DDBJ databases">
        <authorList>
            <person name="Varghese N."/>
            <person name="Submissions S."/>
        </authorList>
    </citation>
    <scope>NUCLEOTIDE SEQUENCE [LARGE SCALE GENOMIC DNA]</scope>
    <source>
        <strain evidence="5">DSM 23676</strain>
    </source>
</reference>
<dbReference type="Proteomes" id="UP000199597">
    <property type="component" value="Chromosome I"/>
</dbReference>
<dbReference type="GO" id="GO:0046872">
    <property type="term" value="F:metal ion binding"/>
    <property type="evidence" value="ECO:0007669"/>
    <property type="project" value="UniProtKB-KW"/>
</dbReference>
<evidence type="ECO:0000256" key="3">
    <source>
        <dbReference type="PIRSR" id="PIRSR001235-1"/>
    </source>
</evidence>
<gene>
    <name evidence="4" type="ORF">SAMN04489752_0210</name>
</gene>
<name>A0A1H1LSV6_9MICO</name>
<dbReference type="Gene3D" id="3.40.630.10">
    <property type="entry name" value="Zn peptidases"/>
    <property type="match status" value="2"/>
</dbReference>
<keyword evidence="3" id="KW-0479">Metal-binding</keyword>
<feature type="binding site" evidence="3">
    <location>
        <position position="122"/>
    </location>
    <ligand>
        <name>Zn(2+)</name>
        <dbReference type="ChEBI" id="CHEBI:29105"/>
        <label>2</label>
    </ligand>
</feature>
<feature type="binding site" evidence="3">
    <location>
        <position position="122"/>
    </location>
    <ligand>
        <name>Zn(2+)</name>
        <dbReference type="ChEBI" id="CHEBI:29105"/>
        <label>1</label>
    </ligand>
</feature>
<dbReference type="PANTHER" id="PTHR32494:SF5">
    <property type="entry name" value="ALLANTOATE AMIDOHYDROLASE"/>
    <property type="match status" value="1"/>
</dbReference>
<dbReference type="SUPFAM" id="SSF55031">
    <property type="entry name" value="Bacterial exopeptidase dimerisation domain"/>
    <property type="match status" value="1"/>
</dbReference>
<dbReference type="GO" id="GO:0016813">
    <property type="term" value="F:hydrolase activity, acting on carbon-nitrogen (but not peptide) bonds, in linear amidines"/>
    <property type="evidence" value="ECO:0007669"/>
    <property type="project" value="InterPro"/>
</dbReference>
<keyword evidence="3" id="KW-0862">Zinc</keyword>
<feature type="binding site" evidence="3">
    <location>
        <position position="413"/>
    </location>
    <ligand>
        <name>Zn(2+)</name>
        <dbReference type="ChEBI" id="CHEBI:29105"/>
        <label>2</label>
    </ligand>
</feature>
<dbReference type="OrthoDB" id="9808195at2"/>
<dbReference type="Pfam" id="PF01546">
    <property type="entry name" value="Peptidase_M20"/>
    <property type="match status" value="1"/>
</dbReference>
<dbReference type="PIRSF" id="PIRSF001235">
    <property type="entry name" value="Amidase_carbamoylase"/>
    <property type="match status" value="1"/>
</dbReference>
<proteinExistence type="inferred from homology"/>
<dbReference type="SUPFAM" id="SSF53187">
    <property type="entry name" value="Zn-dependent exopeptidases"/>
    <property type="match status" value="1"/>
</dbReference>
<feature type="binding site" evidence="3">
    <location>
        <position position="111"/>
    </location>
    <ligand>
        <name>Zn(2+)</name>
        <dbReference type="ChEBI" id="CHEBI:29105"/>
        <label>1</label>
    </ligand>
</feature>
<comment type="similarity">
    <text evidence="1">Belongs to the peptidase M20 family.</text>
</comment>
<evidence type="ECO:0000313" key="5">
    <source>
        <dbReference type="Proteomes" id="UP000199597"/>
    </source>
</evidence>
<dbReference type="InterPro" id="IPR002933">
    <property type="entry name" value="Peptidase_M20"/>
</dbReference>
<dbReference type="STRING" id="1136497.SAMN04489752_0210"/>
<dbReference type="AlphaFoldDB" id="A0A1H1LSV6"/>
<keyword evidence="2 4" id="KW-0378">Hydrolase</keyword>
<evidence type="ECO:0000256" key="1">
    <source>
        <dbReference type="ARBA" id="ARBA00006153"/>
    </source>
</evidence>
<dbReference type="Gene3D" id="3.30.70.360">
    <property type="match status" value="1"/>
</dbReference>
<protein>
    <submittedName>
        <fullName evidence="4">N-carbamoyl-L-amino-acid hydrolase</fullName>
    </submittedName>
</protein>
<feature type="binding site" evidence="3">
    <location>
        <position position="220"/>
    </location>
    <ligand>
        <name>Zn(2+)</name>
        <dbReference type="ChEBI" id="CHEBI:29105"/>
        <label>1</label>
    </ligand>
</feature>
<sequence>MNHQAAPSSDAAFLSAFHHVATIGATDNNGVDRQALTPEDKQTRDWMRAWAESHGFEVRVDAIGNMFACLQLIPDESSTSTDGAHAEAADPAAPVSSADTSAAPYVLIGSHLDSQPLGGRFDGAYGVIAALFAALRVKEELAESGLQPTFNLAVVNWFNEEGGRFAPSIMGSSVYAGLFDLEEMLAVTDLEGTSVSEALNAIGYAGSDTPPEAITYAEIHIEQGRILEREATDIGVVEASWYTQKLDIDVLGEQSHTGATAMADRHDALVAASKVVLAVAEVVDDFEDEALVSSVGQHVVEPNSPIVVPRRVHMVADLRSSDPAIVQAARDSLRAQIAEIARAHDITINARDFDIRDKRHFPTEGVELAEKAVANEGLSIRRLETMAGHDSVAMNHRVPAVMMFVPSVDGVSHCEREFTTDEDMLRGVRVLTSVAGELVRGELADVRDGAVWVGSTVAEARA</sequence>
<evidence type="ECO:0000256" key="2">
    <source>
        <dbReference type="ARBA" id="ARBA00022801"/>
    </source>
</evidence>